<evidence type="ECO:0008006" key="3">
    <source>
        <dbReference type="Google" id="ProtNLM"/>
    </source>
</evidence>
<gene>
    <name evidence="1" type="ORF">DF223_13435</name>
</gene>
<dbReference type="RefSeq" id="WP_108963568.1">
    <property type="nucleotide sequence ID" value="NZ_QEFB01000017.1"/>
</dbReference>
<dbReference type="InterPro" id="IPR001920">
    <property type="entry name" value="Asp/Glu_race"/>
</dbReference>
<reference evidence="2" key="1">
    <citation type="submission" date="2018-04" db="EMBL/GenBank/DDBJ databases">
        <authorList>
            <person name="Liu S."/>
            <person name="Wang Z."/>
            <person name="Li J."/>
        </authorList>
    </citation>
    <scope>NUCLEOTIDE SEQUENCE [LARGE SCALE GENOMIC DNA]</scope>
    <source>
        <strain evidence="2">622</strain>
    </source>
</reference>
<accession>A0A2U1TB73</accession>
<protein>
    <recommendedName>
        <fullName evidence="3">Asp/Glu/hydantoin racemase</fullName>
    </recommendedName>
</protein>
<dbReference type="GO" id="GO:0016855">
    <property type="term" value="F:racemase and epimerase activity, acting on amino acids and derivatives"/>
    <property type="evidence" value="ECO:0007669"/>
    <property type="project" value="InterPro"/>
</dbReference>
<dbReference type="Proteomes" id="UP000244962">
    <property type="component" value="Unassembled WGS sequence"/>
</dbReference>
<sequence length="240" mass="24998">MTTQSSQRVGLLHTVPALAESFSSALHEAHPTVESVHIVDTGLLDPDPAGGVTQETTDRVAAHIRHLEESGALAILVTCASTAEIAEQVDSTVPVVRVDEAMAEQAVTIATEAARREDRTGHVEVLVTRPSTVGPTGRLLERFAAAHPDLTVDVTVVDGAEDAREQGDIAGHDALIRDAAIEFAARADVLVLAQASMAEALHGVELPTRVLTSPNGGVRALLAALRMHGSPTHAAAPPDA</sequence>
<dbReference type="AlphaFoldDB" id="A0A2U1TB73"/>
<keyword evidence="2" id="KW-1185">Reference proteome</keyword>
<proteinExistence type="predicted"/>
<dbReference type="EMBL" id="QEFB01000017">
    <property type="protein sequence ID" value="PWC06033.1"/>
    <property type="molecule type" value="Genomic_DNA"/>
</dbReference>
<evidence type="ECO:0000313" key="1">
    <source>
        <dbReference type="EMBL" id="PWC06033.1"/>
    </source>
</evidence>
<organism evidence="1 2">
    <name type="scientific">Mycetocola zhujimingii</name>
    <dbReference type="NCBI Taxonomy" id="2079792"/>
    <lineage>
        <taxon>Bacteria</taxon>
        <taxon>Bacillati</taxon>
        <taxon>Actinomycetota</taxon>
        <taxon>Actinomycetes</taxon>
        <taxon>Micrococcales</taxon>
        <taxon>Microbacteriaceae</taxon>
        <taxon>Mycetocola</taxon>
    </lineage>
</organism>
<dbReference type="Gene3D" id="3.40.50.1860">
    <property type="match status" value="1"/>
</dbReference>
<name>A0A2U1TB73_9MICO</name>
<comment type="caution">
    <text evidence="1">The sequence shown here is derived from an EMBL/GenBank/DDBJ whole genome shotgun (WGS) entry which is preliminary data.</text>
</comment>
<evidence type="ECO:0000313" key="2">
    <source>
        <dbReference type="Proteomes" id="UP000244962"/>
    </source>
</evidence>